<dbReference type="InterPro" id="IPR036097">
    <property type="entry name" value="HisK_dim/P_sf"/>
</dbReference>
<dbReference type="InterPro" id="IPR003594">
    <property type="entry name" value="HATPase_dom"/>
</dbReference>
<keyword evidence="4" id="KW-0808">Transferase</keyword>
<dbReference type="EC" id="2.7.13.3" evidence="2"/>
<dbReference type="Gene3D" id="1.10.287.130">
    <property type="match status" value="1"/>
</dbReference>
<dbReference type="Pfam" id="PF02518">
    <property type="entry name" value="HATPase_c"/>
    <property type="match status" value="1"/>
</dbReference>
<dbReference type="AlphaFoldDB" id="A0A4V6RF98"/>
<proteinExistence type="predicted"/>
<dbReference type="Gene3D" id="3.30.565.10">
    <property type="entry name" value="Histidine kinase-like ATPase, C-terminal domain"/>
    <property type="match status" value="1"/>
</dbReference>
<dbReference type="PANTHER" id="PTHR43047">
    <property type="entry name" value="TWO-COMPONENT HISTIDINE PROTEIN KINASE"/>
    <property type="match status" value="1"/>
</dbReference>
<dbReference type="PROSITE" id="PS50109">
    <property type="entry name" value="HIS_KIN"/>
    <property type="match status" value="1"/>
</dbReference>
<evidence type="ECO:0000256" key="2">
    <source>
        <dbReference type="ARBA" id="ARBA00012438"/>
    </source>
</evidence>
<dbReference type="CDD" id="cd00082">
    <property type="entry name" value="HisKA"/>
    <property type="match status" value="1"/>
</dbReference>
<dbReference type="GO" id="GO:0009927">
    <property type="term" value="F:histidine phosphotransfer kinase activity"/>
    <property type="evidence" value="ECO:0007669"/>
    <property type="project" value="TreeGrafter"/>
</dbReference>
<feature type="transmembrane region" description="Helical" evidence="6">
    <location>
        <begin position="14"/>
        <end position="36"/>
    </location>
</feature>
<dbReference type="Proteomes" id="UP000305451">
    <property type="component" value="Unassembled WGS sequence"/>
</dbReference>
<organism evidence="8 9">
    <name type="scientific">Marinicauda pacifica</name>
    <dbReference type="NCBI Taxonomy" id="1133559"/>
    <lineage>
        <taxon>Bacteria</taxon>
        <taxon>Pseudomonadati</taxon>
        <taxon>Pseudomonadota</taxon>
        <taxon>Alphaproteobacteria</taxon>
        <taxon>Maricaulales</taxon>
        <taxon>Maricaulaceae</taxon>
        <taxon>Marinicauda</taxon>
    </lineage>
</organism>
<keyword evidence="6" id="KW-1133">Transmembrane helix</keyword>
<keyword evidence="9" id="KW-1185">Reference proteome</keyword>
<evidence type="ECO:0000256" key="4">
    <source>
        <dbReference type="ARBA" id="ARBA00022679"/>
    </source>
</evidence>
<dbReference type="PRINTS" id="PR00344">
    <property type="entry name" value="BCTRLSENSOR"/>
</dbReference>
<comment type="catalytic activity">
    <reaction evidence="1">
        <text>ATP + protein L-histidine = ADP + protein N-phospho-L-histidine.</text>
        <dbReference type="EC" id="2.7.13.3"/>
    </reaction>
</comment>
<comment type="caution">
    <text evidence="8">The sequence shown here is derived from an EMBL/GenBank/DDBJ whole genome shotgun (WGS) entry which is preliminary data.</text>
</comment>
<dbReference type="FunFam" id="3.30.565.10:FF:000006">
    <property type="entry name" value="Sensor histidine kinase WalK"/>
    <property type="match status" value="1"/>
</dbReference>
<dbReference type="SMART" id="SM00388">
    <property type="entry name" value="HisKA"/>
    <property type="match status" value="1"/>
</dbReference>
<evidence type="ECO:0000256" key="1">
    <source>
        <dbReference type="ARBA" id="ARBA00000085"/>
    </source>
</evidence>
<dbReference type="SUPFAM" id="SSF47384">
    <property type="entry name" value="Homodimeric domain of signal transducing histidine kinase"/>
    <property type="match status" value="1"/>
</dbReference>
<dbReference type="GO" id="GO:0000155">
    <property type="term" value="F:phosphorelay sensor kinase activity"/>
    <property type="evidence" value="ECO:0007669"/>
    <property type="project" value="InterPro"/>
</dbReference>
<sequence>MGQTLRLARYLDRIAGRAVHALWLGAVLAAGFQVLADRGVSPAALALFALAALPGLAGLQLASARALSRRASRFIMALAWVLPALAATAALGGPLTFAALVFLAGPAAMAASGRQGDAALSWTLNAIAFSGLAMLQLLGPAPDATILASGSVILALAGFLAVCGLVASARYAARLNAARTEVSRLRPAASAFLDAPGPLLAVDRDGVMTAASRAVHRLIPGVPRDLTGLPLEGLAFDDGDRLAIRDGLQSVDADAGVQGFDFAVRGNQGRARTVHAVQARSADGLVLSLVDGEAVTGQAQAAPESHAADHAEIERIRAERDEAIAASRAKSEFLAAVSHELRTPLNAIIGFSDVMKQRLFGPLPARYAEYGDLIHESGIHLLDLIGDVLDMSKIEADRYELVTDRFDARDVVETCAKMLRLRAEDQGLTLSTDAGSDALEVDADRKAVRQILLNLISNAVKFTPEGGAVAVMARAQGDELVLAVGDSGVGMGADELRALGGQYTQTRSSLTSDERGSGLGLSLVRSLAEMHGGRMTVQSVKGEGTTVTIRLPVLVDARGDVETFEPLAVHEQIRRAQSAGDVISQAANSGAA</sequence>
<keyword evidence="3" id="KW-0597">Phosphoprotein</keyword>
<dbReference type="SUPFAM" id="SSF55874">
    <property type="entry name" value="ATPase domain of HSP90 chaperone/DNA topoisomerase II/histidine kinase"/>
    <property type="match status" value="1"/>
</dbReference>
<reference evidence="8 9" key="1">
    <citation type="journal article" date="2013" name="Int. J. Syst. Evol. Microbiol.">
        <title>Marinicauda pacifica gen. nov., sp. nov., a prosthecate alphaproteobacterium of the family Hyphomonadaceae isolated from deep seawater.</title>
        <authorList>
            <person name="Zhang X.Y."/>
            <person name="Li G.W."/>
            <person name="Wang C.S."/>
            <person name="Zhang Y.J."/>
            <person name="Xu X.W."/>
            <person name="Li H."/>
            <person name="Liu A."/>
            <person name="Liu C."/>
            <person name="Xie B.B."/>
            <person name="Qin Q.L."/>
            <person name="Xu Z."/>
            <person name="Chen X.L."/>
            <person name="Zhou B.C."/>
            <person name="Zhang Y.Z."/>
        </authorList>
    </citation>
    <scope>NUCLEOTIDE SEQUENCE [LARGE SCALE GENOMIC DNA]</scope>
    <source>
        <strain evidence="8 9">P-1 km-3</strain>
    </source>
</reference>
<evidence type="ECO:0000256" key="5">
    <source>
        <dbReference type="ARBA" id="ARBA00022777"/>
    </source>
</evidence>
<feature type="domain" description="Histidine kinase" evidence="7">
    <location>
        <begin position="336"/>
        <end position="555"/>
    </location>
</feature>
<dbReference type="InterPro" id="IPR036890">
    <property type="entry name" value="HATPase_C_sf"/>
</dbReference>
<dbReference type="PANTHER" id="PTHR43047:SF72">
    <property type="entry name" value="OSMOSENSING HISTIDINE PROTEIN KINASE SLN1"/>
    <property type="match status" value="1"/>
</dbReference>
<evidence type="ECO:0000313" key="8">
    <source>
        <dbReference type="EMBL" id="TGY93929.1"/>
    </source>
</evidence>
<dbReference type="Pfam" id="PF00512">
    <property type="entry name" value="HisKA"/>
    <property type="match status" value="1"/>
</dbReference>
<evidence type="ECO:0000256" key="6">
    <source>
        <dbReference type="SAM" id="Phobius"/>
    </source>
</evidence>
<dbReference type="InterPro" id="IPR004358">
    <property type="entry name" value="Sig_transdc_His_kin-like_C"/>
</dbReference>
<dbReference type="InterPro" id="IPR003661">
    <property type="entry name" value="HisK_dim/P_dom"/>
</dbReference>
<evidence type="ECO:0000313" key="9">
    <source>
        <dbReference type="Proteomes" id="UP000305451"/>
    </source>
</evidence>
<dbReference type="InterPro" id="IPR005467">
    <property type="entry name" value="His_kinase_dom"/>
</dbReference>
<feature type="transmembrane region" description="Helical" evidence="6">
    <location>
        <begin position="42"/>
        <end position="62"/>
    </location>
</feature>
<name>A0A4V6RF98_9PROT</name>
<evidence type="ECO:0000259" key="7">
    <source>
        <dbReference type="PROSITE" id="PS50109"/>
    </source>
</evidence>
<gene>
    <name evidence="8" type="ORF">E5162_01180</name>
</gene>
<feature type="transmembrane region" description="Helical" evidence="6">
    <location>
        <begin position="120"/>
        <end position="138"/>
    </location>
</feature>
<keyword evidence="6" id="KW-0812">Transmembrane</keyword>
<keyword evidence="6" id="KW-0472">Membrane</keyword>
<dbReference type="GO" id="GO:0005886">
    <property type="term" value="C:plasma membrane"/>
    <property type="evidence" value="ECO:0007669"/>
    <property type="project" value="TreeGrafter"/>
</dbReference>
<keyword evidence="5 8" id="KW-0418">Kinase</keyword>
<dbReference type="RefSeq" id="WP_135943124.1">
    <property type="nucleotide sequence ID" value="NZ_BMEI01000001.1"/>
</dbReference>
<dbReference type="EMBL" id="SRXV01000001">
    <property type="protein sequence ID" value="TGY93929.1"/>
    <property type="molecule type" value="Genomic_DNA"/>
</dbReference>
<protein>
    <recommendedName>
        <fullName evidence="2">histidine kinase</fullName>
        <ecNumber evidence="2">2.7.13.3</ecNumber>
    </recommendedName>
</protein>
<evidence type="ECO:0000256" key="3">
    <source>
        <dbReference type="ARBA" id="ARBA00022553"/>
    </source>
</evidence>
<feature type="transmembrane region" description="Helical" evidence="6">
    <location>
        <begin position="144"/>
        <end position="167"/>
    </location>
</feature>
<dbReference type="SMART" id="SM00387">
    <property type="entry name" value="HATPase_c"/>
    <property type="match status" value="1"/>
</dbReference>
<dbReference type="OrthoDB" id="9774458at2"/>
<accession>A0A4V6RF98</accession>